<comment type="caution">
    <text evidence="1">The sequence shown here is derived from an EMBL/GenBank/DDBJ whole genome shotgun (WGS) entry which is preliminary data.</text>
</comment>
<gene>
    <name evidence="1" type="ORF">IIE05_12775</name>
</gene>
<accession>A0ABR9NX55</accession>
<organism evidence="1 2">
    <name type="scientific">Geobacter anodireducens</name>
    <dbReference type="NCBI Taxonomy" id="1340425"/>
    <lineage>
        <taxon>Bacteria</taxon>
        <taxon>Pseudomonadati</taxon>
        <taxon>Thermodesulfobacteriota</taxon>
        <taxon>Desulfuromonadia</taxon>
        <taxon>Geobacterales</taxon>
        <taxon>Geobacteraceae</taxon>
        <taxon>Geobacter</taxon>
    </lineage>
</organism>
<name>A0ABR9NX55_9BACT</name>
<keyword evidence="2" id="KW-1185">Reference proteome</keyword>
<proteinExistence type="predicted"/>
<evidence type="ECO:0000313" key="1">
    <source>
        <dbReference type="EMBL" id="MBE2888837.1"/>
    </source>
</evidence>
<protein>
    <submittedName>
        <fullName evidence="1">Uncharacterized protein</fullName>
    </submittedName>
</protein>
<sequence length="111" mass="12158">MTGRNTMNCPFPDEAMRTVVSYLRRSGQTVVFSEGSFVLAKGTPNIIVIEQACADGAVSLTEDGAIQVCGTRIMAEMDTVKLRRRVEDHLRKSASKQDIIRIAACLGIKLK</sequence>
<dbReference type="Proteomes" id="UP000618926">
    <property type="component" value="Unassembled WGS sequence"/>
</dbReference>
<dbReference type="EMBL" id="JADBFD010000018">
    <property type="protein sequence ID" value="MBE2888837.1"/>
    <property type="molecule type" value="Genomic_DNA"/>
</dbReference>
<evidence type="ECO:0000313" key="2">
    <source>
        <dbReference type="Proteomes" id="UP000618926"/>
    </source>
</evidence>
<reference evidence="1 2" key="1">
    <citation type="submission" date="2020-10" db="EMBL/GenBank/DDBJ databases">
        <title>Investigation of anaerobic biodegradation of phenanthrene by a sulfate-dependent Geobacter anodireducens strain PheS2.</title>
        <authorList>
            <person name="Zhang Z."/>
        </authorList>
    </citation>
    <scope>NUCLEOTIDE SEQUENCE [LARGE SCALE GENOMIC DNA]</scope>
    <source>
        <strain evidence="1 2">PheS2</strain>
    </source>
</reference>